<dbReference type="PANTHER" id="PTHR33221:SF5">
    <property type="entry name" value="HTH-TYPE TRANSCRIPTIONAL REGULATOR ISCR"/>
    <property type="match status" value="1"/>
</dbReference>
<dbReference type="PROSITE" id="PS51197">
    <property type="entry name" value="HTH_RRF2_2"/>
    <property type="match status" value="1"/>
</dbReference>
<organism evidence="2 3">
    <name type="scientific">Brevundimonas nasdae</name>
    <dbReference type="NCBI Taxonomy" id="172043"/>
    <lineage>
        <taxon>Bacteria</taxon>
        <taxon>Pseudomonadati</taxon>
        <taxon>Pseudomonadota</taxon>
        <taxon>Alphaproteobacteria</taxon>
        <taxon>Caulobacterales</taxon>
        <taxon>Caulobacteraceae</taxon>
        <taxon>Brevundimonas</taxon>
    </lineage>
</organism>
<dbReference type="Pfam" id="PF02082">
    <property type="entry name" value="Rrf2"/>
    <property type="match status" value="1"/>
</dbReference>
<dbReference type="RefSeq" id="WP_039245778.1">
    <property type="nucleotide sequence ID" value="NZ_JWSY01000010.1"/>
</dbReference>
<evidence type="ECO:0000256" key="1">
    <source>
        <dbReference type="ARBA" id="ARBA00023125"/>
    </source>
</evidence>
<dbReference type="PROSITE" id="PS01332">
    <property type="entry name" value="HTH_RRF2_1"/>
    <property type="match status" value="1"/>
</dbReference>
<dbReference type="Proteomes" id="UP000031166">
    <property type="component" value="Unassembled WGS sequence"/>
</dbReference>
<gene>
    <name evidence="2" type="ORF">RM53_07905</name>
</gene>
<dbReference type="AlphaFoldDB" id="A0A0B4CW69"/>
<dbReference type="NCBIfam" id="TIGR00738">
    <property type="entry name" value="rrf2_super"/>
    <property type="match status" value="1"/>
</dbReference>
<dbReference type="SUPFAM" id="SSF46785">
    <property type="entry name" value="Winged helix' DNA-binding domain"/>
    <property type="match status" value="1"/>
</dbReference>
<dbReference type="InterPro" id="IPR036390">
    <property type="entry name" value="WH_DNA-bd_sf"/>
</dbReference>
<dbReference type="GO" id="GO:0005829">
    <property type="term" value="C:cytosol"/>
    <property type="evidence" value="ECO:0007669"/>
    <property type="project" value="TreeGrafter"/>
</dbReference>
<dbReference type="GO" id="GO:0003677">
    <property type="term" value="F:DNA binding"/>
    <property type="evidence" value="ECO:0007669"/>
    <property type="project" value="UniProtKB-KW"/>
</dbReference>
<accession>A0A0B4CW69</accession>
<dbReference type="InterPro" id="IPR036388">
    <property type="entry name" value="WH-like_DNA-bd_sf"/>
</dbReference>
<evidence type="ECO:0000313" key="2">
    <source>
        <dbReference type="EMBL" id="KIC58581.1"/>
    </source>
</evidence>
<protein>
    <submittedName>
        <fullName evidence="2">Rrf2 family transcriptional regulator</fullName>
    </submittedName>
</protein>
<dbReference type="GO" id="GO:0003700">
    <property type="term" value="F:DNA-binding transcription factor activity"/>
    <property type="evidence" value="ECO:0007669"/>
    <property type="project" value="TreeGrafter"/>
</dbReference>
<dbReference type="InterPro" id="IPR030489">
    <property type="entry name" value="TR_Rrf2-type_CS"/>
</dbReference>
<reference evidence="2 3" key="1">
    <citation type="submission" date="2014-12" db="EMBL/GenBank/DDBJ databases">
        <title>Genome sequencing of Brevundimonas nasdae TPW30.</title>
        <authorList>
            <person name="Tan P.W."/>
            <person name="Chan K.-G."/>
        </authorList>
    </citation>
    <scope>NUCLEOTIDE SEQUENCE [LARGE SCALE GENOMIC DNA]</scope>
    <source>
        <strain evidence="2 3">TPW30</strain>
    </source>
</reference>
<dbReference type="PANTHER" id="PTHR33221">
    <property type="entry name" value="WINGED HELIX-TURN-HELIX TRANSCRIPTIONAL REGULATOR, RRF2 FAMILY"/>
    <property type="match status" value="1"/>
</dbReference>
<comment type="caution">
    <text evidence="2">The sequence shown here is derived from an EMBL/GenBank/DDBJ whole genome shotgun (WGS) entry which is preliminary data.</text>
</comment>
<dbReference type="Gene3D" id="1.10.10.10">
    <property type="entry name" value="Winged helix-like DNA-binding domain superfamily/Winged helix DNA-binding domain"/>
    <property type="match status" value="1"/>
</dbReference>
<dbReference type="STRING" id="172043.RM53_07905"/>
<dbReference type="InterPro" id="IPR000944">
    <property type="entry name" value="Tscrpt_reg_Rrf2"/>
</dbReference>
<proteinExistence type="predicted"/>
<sequence>MLSNRSRYALRAMVHLAGLPDGGPATIAEIAEAAAAPRKFLEAILLDLRRQGLLASKRGRAGGYALGAPGDAISFADVIRALEGPLALAPCASRTAYGPCETCPDVETCPLQPVLQDGRDAIAAVFEARTLLQAAVTSSPIDRLGK</sequence>
<dbReference type="EMBL" id="JWSY01000010">
    <property type="protein sequence ID" value="KIC58581.1"/>
    <property type="molecule type" value="Genomic_DNA"/>
</dbReference>
<evidence type="ECO:0000313" key="3">
    <source>
        <dbReference type="Proteomes" id="UP000031166"/>
    </source>
</evidence>
<keyword evidence="1" id="KW-0238">DNA-binding</keyword>
<name>A0A0B4CW69_9CAUL</name>